<dbReference type="PANTHER" id="PTHR30572:SF15">
    <property type="entry name" value="ABC TRANSPORTER PERMEASE"/>
    <property type="match status" value="1"/>
</dbReference>
<keyword evidence="10" id="KW-1185">Reference proteome</keyword>
<accession>A0A2T5MGQ4</accession>
<dbReference type="OrthoDB" id="241967at2"/>
<evidence type="ECO:0000259" key="7">
    <source>
        <dbReference type="Pfam" id="PF02687"/>
    </source>
</evidence>
<feature type="transmembrane region" description="Helical" evidence="6">
    <location>
        <begin position="20"/>
        <end position="43"/>
    </location>
</feature>
<dbReference type="GO" id="GO:0005886">
    <property type="term" value="C:plasma membrane"/>
    <property type="evidence" value="ECO:0007669"/>
    <property type="project" value="UniProtKB-SubCell"/>
</dbReference>
<dbReference type="PANTHER" id="PTHR30572">
    <property type="entry name" value="MEMBRANE COMPONENT OF TRANSPORTER-RELATED"/>
    <property type="match status" value="1"/>
</dbReference>
<dbReference type="Pfam" id="PF02687">
    <property type="entry name" value="FtsX"/>
    <property type="match status" value="1"/>
</dbReference>
<dbReference type="InterPro" id="IPR025857">
    <property type="entry name" value="MacB_PCD"/>
</dbReference>
<dbReference type="RefSeq" id="WP_107940316.1">
    <property type="nucleotide sequence ID" value="NZ_QANS01000003.1"/>
</dbReference>
<dbReference type="EMBL" id="QANS01000003">
    <property type="protein sequence ID" value="PTU31762.1"/>
    <property type="molecule type" value="Genomic_DNA"/>
</dbReference>
<feature type="transmembrane region" description="Helical" evidence="6">
    <location>
        <begin position="363"/>
        <end position="386"/>
    </location>
</feature>
<gene>
    <name evidence="9" type="ORF">CJD38_10725</name>
</gene>
<dbReference type="Pfam" id="PF12704">
    <property type="entry name" value="MacB_PCD"/>
    <property type="match status" value="1"/>
</dbReference>
<feature type="domain" description="MacB-like periplasmic core" evidence="8">
    <location>
        <begin position="35"/>
        <end position="231"/>
    </location>
</feature>
<keyword evidence="2" id="KW-1003">Cell membrane</keyword>
<evidence type="ECO:0000256" key="5">
    <source>
        <dbReference type="ARBA" id="ARBA00023136"/>
    </source>
</evidence>
<evidence type="ECO:0000256" key="2">
    <source>
        <dbReference type="ARBA" id="ARBA00022475"/>
    </source>
</evidence>
<organism evidence="9 10">
    <name type="scientific">Stenotrophobium rhamnosiphilum</name>
    <dbReference type="NCBI Taxonomy" id="2029166"/>
    <lineage>
        <taxon>Bacteria</taxon>
        <taxon>Pseudomonadati</taxon>
        <taxon>Pseudomonadota</taxon>
        <taxon>Gammaproteobacteria</taxon>
        <taxon>Nevskiales</taxon>
        <taxon>Nevskiaceae</taxon>
        <taxon>Stenotrophobium</taxon>
    </lineage>
</organism>
<proteinExistence type="predicted"/>
<reference evidence="9 10" key="1">
    <citation type="submission" date="2018-04" db="EMBL/GenBank/DDBJ databases">
        <title>Novel species isolated from glacier.</title>
        <authorList>
            <person name="Liu Q."/>
            <person name="Xin Y.-H."/>
        </authorList>
    </citation>
    <scope>NUCLEOTIDE SEQUENCE [LARGE SCALE GENOMIC DNA]</scope>
    <source>
        <strain evidence="9 10">GT1R17</strain>
    </source>
</reference>
<comment type="subcellular location">
    <subcellularLocation>
        <location evidence="1">Cell membrane</location>
        <topology evidence="1">Multi-pass membrane protein</topology>
    </subcellularLocation>
</comment>
<sequence length="392" mass="41079">MLKQLFAVTMLNLRSLPSRWDTALVVVICLAGVSGVMVSMLSMADGFAAVFDRAGRADRVIILSTGETYETGSSIQRNQVAPLLSAPGMQRLADGKPAASIERVTMSASRLAHSTGDGNLLMRGVSQAAWTVRPEVQIIAGRQFTPGLRELVVGRTAQGQFAGLELGSTISLSGAEWTVVGVFQAGGSAFESEVWADVEVLMNAYHQSTYNSITALLESPSSFNVLKDALTTNPELSQAPIAEPDFYAAQGGTLGMAMRIVGWLVASIMSIGALFAAVNALYASVETRTVEIATLRALGFSSLPVVTSILAEALVLCASGAIIGGAIAYLLFNGYTLSTISGASFTQIQFAFLVSPALFSKGVLWSCGLGILGAMPPMITAARLPIADALRD</sequence>
<evidence type="ECO:0000313" key="9">
    <source>
        <dbReference type="EMBL" id="PTU31762.1"/>
    </source>
</evidence>
<evidence type="ECO:0008006" key="11">
    <source>
        <dbReference type="Google" id="ProtNLM"/>
    </source>
</evidence>
<dbReference type="InterPro" id="IPR050250">
    <property type="entry name" value="Macrolide_Exporter_MacB"/>
</dbReference>
<keyword evidence="3 6" id="KW-0812">Transmembrane</keyword>
<evidence type="ECO:0000313" key="10">
    <source>
        <dbReference type="Proteomes" id="UP000244248"/>
    </source>
</evidence>
<evidence type="ECO:0000259" key="8">
    <source>
        <dbReference type="Pfam" id="PF12704"/>
    </source>
</evidence>
<evidence type="ECO:0000256" key="3">
    <source>
        <dbReference type="ARBA" id="ARBA00022692"/>
    </source>
</evidence>
<dbReference type="GO" id="GO:0022857">
    <property type="term" value="F:transmembrane transporter activity"/>
    <property type="evidence" value="ECO:0007669"/>
    <property type="project" value="TreeGrafter"/>
</dbReference>
<dbReference type="Proteomes" id="UP000244248">
    <property type="component" value="Unassembled WGS sequence"/>
</dbReference>
<protein>
    <recommendedName>
        <fullName evidence="11">ABC transporter permease</fullName>
    </recommendedName>
</protein>
<feature type="transmembrane region" description="Helical" evidence="6">
    <location>
        <begin position="260"/>
        <end position="285"/>
    </location>
</feature>
<comment type="caution">
    <text evidence="9">The sequence shown here is derived from an EMBL/GenBank/DDBJ whole genome shotgun (WGS) entry which is preliminary data.</text>
</comment>
<name>A0A2T5MGQ4_9GAMM</name>
<feature type="domain" description="ABC3 transporter permease C-terminal" evidence="7">
    <location>
        <begin position="264"/>
        <end position="385"/>
    </location>
</feature>
<keyword evidence="5 6" id="KW-0472">Membrane</keyword>
<evidence type="ECO:0000256" key="1">
    <source>
        <dbReference type="ARBA" id="ARBA00004651"/>
    </source>
</evidence>
<evidence type="ECO:0000256" key="4">
    <source>
        <dbReference type="ARBA" id="ARBA00022989"/>
    </source>
</evidence>
<evidence type="ECO:0000256" key="6">
    <source>
        <dbReference type="SAM" id="Phobius"/>
    </source>
</evidence>
<dbReference type="InterPro" id="IPR003838">
    <property type="entry name" value="ABC3_permease_C"/>
</dbReference>
<dbReference type="AlphaFoldDB" id="A0A2T5MGQ4"/>
<feature type="transmembrane region" description="Helical" evidence="6">
    <location>
        <begin position="305"/>
        <end position="332"/>
    </location>
</feature>
<keyword evidence="4 6" id="KW-1133">Transmembrane helix</keyword>